<evidence type="ECO:0000256" key="1">
    <source>
        <dbReference type="ARBA" id="ARBA00007374"/>
    </source>
</evidence>
<dbReference type="GO" id="GO:0047326">
    <property type="term" value="F:inositol-1,3,4,6-tetrakisphosphate 5-kinase activity"/>
    <property type="evidence" value="ECO:0007669"/>
    <property type="project" value="RHEA"/>
</dbReference>
<dbReference type="EC" id="2.7.-.-" evidence="8"/>
<protein>
    <recommendedName>
        <fullName evidence="8">Kinase</fullName>
        <ecNumber evidence="8">2.7.-.-</ecNumber>
    </recommendedName>
</protein>
<dbReference type="GO" id="GO:0005634">
    <property type="term" value="C:nucleus"/>
    <property type="evidence" value="ECO:0007669"/>
    <property type="project" value="TreeGrafter"/>
</dbReference>
<dbReference type="EMBL" id="KI965463">
    <property type="protein sequence ID" value="EUD68270.1"/>
    <property type="molecule type" value="Genomic_DNA"/>
</dbReference>
<evidence type="ECO:0000313" key="10">
    <source>
        <dbReference type="EMBL" id="EUD68270.1"/>
    </source>
</evidence>
<dbReference type="GeneID" id="20036564"/>
<dbReference type="SUPFAM" id="SSF56104">
    <property type="entry name" value="SAICAR synthase-like"/>
    <property type="match status" value="1"/>
</dbReference>
<evidence type="ECO:0000313" key="11">
    <source>
        <dbReference type="Proteomes" id="UP000030640"/>
    </source>
</evidence>
<evidence type="ECO:0000256" key="3">
    <source>
        <dbReference type="ARBA" id="ARBA00022741"/>
    </source>
</evidence>
<dbReference type="RefSeq" id="XP_008815118.1">
    <property type="nucleotide sequence ID" value="XM_008816896.1"/>
</dbReference>
<evidence type="ECO:0000256" key="5">
    <source>
        <dbReference type="ARBA" id="ARBA00022840"/>
    </source>
</evidence>
<dbReference type="Proteomes" id="UP000030640">
    <property type="component" value="Unassembled WGS sequence"/>
</dbReference>
<feature type="compositionally biased region" description="Polar residues" evidence="9">
    <location>
        <begin position="591"/>
        <end position="600"/>
    </location>
</feature>
<gene>
    <name evidence="10" type="ORF">C922_01290</name>
</gene>
<sequence length="1028" mass="117012">MEMEGREMSLDGDFHLGCSSQRSFKENSSFNMAEGCSVRKGISATYLGHHEEKEIAENSPREGFHIQGGPFRRNVSNEEYNQMDANMTKHRNEQMVHANLEGGNCPRCVNLYSGSEQGELLKGFQKELDREKNIRRSNPTCEQAQWNGTNPKRDTQRSRSGLLAHEENCPYSKTLEIFHHLGEEGANQGDGHSSTSWNGTDYTNFENSDAEVDSCGNDEEDASQGVNFGTTLENISPSNNPAVHTVDSSLEHYGWRKGKKKKKRSYQEATDRESDQVLYNMANQKLTGTSVMLTGEKSKYIYKLVPFFKNGEAKFYMNAFAAYEQLHGQFRRALRGVSYGDERNRPDRLEELHTNMQSAMAYFYLMNEKTMSATRKKPPRSSPCKGTLEGDQGDDVKEHPPNWAAGSTSIPTASIPITSANTDGTHFKRDCVEDCPEVERPPCDNPQLEKSNSTLKSPRLGVGFTPEEEDNTNGGIRSSIHYAMHTPEEKKLVKLLGEHTYPVEEGQKQFPPSADLPAWVGSDIMSCHRLQGRSGHYKRNRNTSALGRHRVLAFLVKQKLIPKCYNIVPVYPCEGEDAASYLAETNKMSDESQSAGSTAENVPEARKTEPHVEEPLLNGRRHDVAVRSDMPGKEAEKWRVGKLSDLVNLNDLVKAAEGIRRENPPERTIHLALKLKKMCHTIDPRNQNVLDLKLGYNTLKDNDTQFSERLKEESDSIEWSEKEKYVKRWSRMKKDIRSRHLNTSDEHIIDLSARDMNLPPAFFNYDNHEIYCLLKSWKQEITARMTTQRRLGFRICALVCGVEQQDVLTDERVRDFYADCVEKYGPVVDGSSFSGNCENCGSQDYQHSGLCHSLQHTHLSQHNHPQRDGDAPPPSINHCYDSVHKKLQISRDVGLHLREEHVVYALTYFFKSIVSIVLPKLISLKVWLEEQQVYSFCSTSLLIIYDRRNPQTCDIKWIDFTYSFDNTVSPRRYEQMKHERHNLDILFGLNNLIKLCRTVFSDSEIPPSLSCPSSSEKKRSHPGIHDQS</sequence>
<evidence type="ECO:0000256" key="4">
    <source>
        <dbReference type="ARBA" id="ARBA00022777"/>
    </source>
</evidence>
<dbReference type="InterPro" id="IPR005522">
    <property type="entry name" value="IPK"/>
</dbReference>
<keyword evidence="3" id="KW-0547">Nucleotide-binding</keyword>
<keyword evidence="4 8" id="KW-0418">Kinase</keyword>
<dbReference type="PANTHER" id="PTHR12400:SF51">
    <property type="entry name" value="INOSITOL POLYPHOSPHATE MULTIKINASE"/>
    <property type="match status" value="1"/>
</dbReference>
<evidence type="ECO:0000256" key="9">
    <source>
        <dbReference type="SAM" id="MobiDB-lite"/>
    </source>
</evidence>
<comment type="catalytic activity">
    <reaction evidence="7">
        <text>1D-myo-inositol 1,3,4,6-tetrakisphosphate + ATP = 1D-myo-inositol 1,3,4,5,6-pentakisphosphate + ADP + H(+)</text>
        <dbReference type="Rhea" id="RHEA:12717"/>
        <dbReference type="ChEBI" id="CHEBI:15378"/>
        <dbReference type="ChEBI" id="CHEBI:30616"/>
        <dbReference type="ChEBI" id="CHEBI:57660"/>
        <dbReference type="ChEBI" id="CHEBI:57733"/>
        <dbReference type="ChEBI" id="CHEBI:456216"/>
        <dbReference type="EC" id="2.7.1.140"/>
    </reaction>
</comment>
<feature type="region of interest" description="Disordered" evidence="9">
    <location>
        <begin position="438"/>
        <end position="474"/>
    </location>
</feature>
<keyword evidence="11" id="KW-1185">Reference proteome</keyword>
<comment type="similarity">
    <text evidence="1 8">Belongs to the inositol phosphokinase (IPK) family.</text>
</comment>
<dbReference type="GO" id="GO:0008440">
    <property type="term" value="F:inositol-1,4,5-trisphosphate 3-kinase activity"/>
    <property type="evidence" value="ECO:0007669"/>
    <property type="project" value="TreeGrafter"/>
</dbReference>
<name>W7A9B0_9APIC</name>
<feature type="region of interest" description="Disordered" evidence="9">
    <location>
        <begin position="372"/>
        <end position="425"/>
    </location>
</feature>
<evidence type="ECO:0000256" key="6">
    <source>
        <dbReference type="ARBA" id="ARBA00036164"/>
    </source>
</evidence>
<dbReference type="GO" id="GO:0005737">
    <property type="term" value="C:cytoplasm"/>
    <property type="evidence" value="ECO:0007669"/>
    <property type="project" value="TreeGrafter"/>
</dbReference>
<feature type="region of interest" description="Disordered" evidence="9">
    <location>
        <begin position="1004"/>
        <end position="1028"/>
    </location>
</feature>
<dbReference type="GO" id="GO:0005524">
    <property type="term" value="F:ATP binding"/>
    <property type="evidence" value="ECO:0007669"/>
    <property type="project" value="UniProtKB-KW"/>
</dbReference>
<keyword evidence="5" id="KW-0067">ATP-binding</keyword>
<dbReference type="Pfam" id="PF03770">
    <property type="entry name" value="IPK"/>
    <property type="match status" value="1"/>
</dbReference>
<feature type="region of interest" description="Disordered" evidence="9">
    <location>
        <begin position="56"/>
        <end position="75"/>
    </location>
</feature>
<dbReference type="OrthoDB" id="338650at2759"/>
<comment type="catalytic activity">
    <reaction evidence="6">
        <text>1D-myo-inositol 1,4,5-trisphosphate + 2 ATP = 1D-myo-inositol 1,3,4,5,6-pentakisphosphate + 2 ADP + 2 H(+)</text>
        <dbReference type="Rhea" id="RHEA:32359"/>
        <dbReference type="ChEBI" id="CHEBI:15378"/>
        <dbReference type="ChEBI" id="CHEBI:30616"/>
        <dbReference type="ChEBI" id="CHEBI:57733"/>
        <dbReference type="ChEBI" id="CHEBI:203600"/>
        <dbReference type="ChEBI" id="CHEBI:456216"/>
        <dbReference type="EC" id="2.7.1.151"/>
    </reaction>
</comment>
<feature type="compositionally biased region" description="Polar residues" evidence="9">
    <location>
        <begin position="405"/>
        <end position="424"/>
    </location>
</feature>
<feature type="region of interest" description="Disordered" evidence="9">
    <location>
        <begin position="587"/>
        <end position="610"/>
    </location>
</feature>
<dbReference type="Gene3D" id="3.30.470.160">
    <property type="entry name" value="Inositol polyphosphate kinase"/>
    <property type="match status" value="1"/>
</dbReference>
<accession>W7A9B0</accession>
<proteinExistence type="inferred from homology"/>
<dbReference type="GO" id="GO:0032958">
    <property type="term" value="P:inositol phosphate biosynthetic process"/>
    <property type="evidence" value="ECO:0007669"/>
    <property type="project" value="InterPro"/>
</dbReference>
<dbReference type="VEuPathDB" id="PlasmoDB:C922_01290"/>
<dbReference type="AlphaFoldDB" id="W7A9B0"/>
<evidence type="ECO:0000256" key="2">
    <source>
        <dbReference type="ARBA" id="ARBA00022679"/>
    </source>
</evidence>
<organism evidence="10 11">
    <name type="scientific">Plasmodium inui San Antonio 1</name>
    <dbReference type="NCBI Taxonomy" id="1237626"/>
    <lineage>
        <taxon>Eukaryota</taxon>
        <taxon>Sar</taxon>
        <taxon>Alveolata</taxon>
        <taxon>Apicomplexa</taxon>
        <taxon>Aconoidasida</taxon>
        <taxon>Haemosporida</taxon>
        <taxon>Plasmodiidae</taxon>
        <taxon>Plasmodium</taxon>
        <taxon>Plasmodium (Plasmodium)</taxon>
    </lineage>
</organism>
<keyword evidence="2 8" id="KW-0808">Transferase</keyword>
<dbReference type="InterPro" id="IPR038286">
    <property type="entry name" value="IPK_sf"/>
</dbReference>
<evidence type="ECO:0000256" key="7">
    <source>
        <dbReference type="ARBA" id="ARBA00036525"/>
    </source>
</evidence>
<dbReference type="PANTHER" id="PTHR12400">
    <property type="entry name" value="INOSITOL POLYPHOSPHATE KINASE"/>
    <property type="match status" value="1"/>
</dbReference>
<reference evidence="10 11" key="1">
    <citation type="submission" date="2013-02" db="EMBL/GenBank/DDBJ databases">
        <title>The Genome Sequence of Plasmodium inui San Antonio 1.</title>
        <authorList>
            <consortium name="The Broad Institute Genome Sequencing Platform"/>
            <consortium name="The Broad Institute Genome Sequencing Center for Infectious Disease"/>
            <person name="Neafsey D."/>
            <person name="Cheeseman I."/>
            <person name="Volkman S."/>
            <person name="Adams J."/>
            <person name="Walker B."/>
            <person name="Young S.K."/>
            <person name="Zeng Q."/>
            <person name="Gargeya S."/>
            <person name="Fitzgerald M."/>
            <person name="Haas B."/>
            <person name="Abouelleil A."/>
            <person name="Alvarado L."/>
            <person name="Arachchi H.M."/>
            <person name="Berlin A.M."/>
            <person name="Chapman S.B."/>
            <person name="Dewar J."/>
            <person name="Goldberg J."/>
            <person name="Griggs A."/>
            <person name="Gujja S."/>
            <person name="Hansen M."/>
            <person name="Howarth C."/>
            <person name="Imamovic A."/>
            <person name="Larimer J."/>
            <person name="McCowan C."/>
            <person name="Murphy C."/>
            <person name="Neiman D."/>
            <person name="Pearson M."/>
            <person name="Priest M."/>
            <person name="Roberts A."/>
            <person name="Saif S."/>
            <person name="Shea T."/>
            <person name="Sisk P."/>
            <person name="Sykes S."/>
            <person name="Wortman J."/>
            <person name="Nusbaum C."/>
            <person name="Birren B."/>
        </authorList>
    </citation>
    <scope>NUCLEOTIDE SEQUENCE [LARGE SCALE GENOMIC DNA]</scope>
    <source>
        <strain evidence="10 11">San Antonio 1</strain>
    </source>
</reference>
<evidence type="ECO:0000256" key="8">
    <source>
        <dbReference type="RuleBase" id="RU363090"/>
    </source>
</evidence>